<dbReference type="PANTHER" id="PTHR33406:SF6">
    <property type="entry name" value="MEMBRANE PROTEIN YDGH-RELATED"/>
    <property type="match status" value="1"/>
</dbReference>
<dbReference type="Proteomes" id="UP001141327">
    <property type="component" value="Unassembled WGS sequence"/>
</dbReference>
<evidence type="ECO:0000256" key="1">
    <source>
        <dbReference type="ARBA" id="ARBA00004651"/>
    </source>
</evidence>
<reference evidence="10" key="1">
    <citation type="journal article" date="2022" name="bioRxiv">
        <title>Genomics of Preaxostyla Flagellates Illuminates Evolutionary Transitions and the Path Towards Mitochondrial Loss.</title>
        <authorList>
            <person name="Novak L.V.F."/>
            <person name="Treitli S.C."/>
            <person name="Pyrih J."/>
            <person name="Halakuc P."/>
            <person name="Pipaliya S.V."/>
            <person name="Vacek V."/>
            <person name="Brzon O."/>
            <person name="Soukal P."/>
            <person name="Eme L."/>
            <person name="Dacks J.B."/>
            <person name="Karnkowska A."/>
            <person name="Elias M."/>
            <person name="Hampl V."/>
        </authorList>
    </citation>
    <scope>NUCLEOTIDE SEQUENCE</scope>
    <source>
        <strain evidence="10">RCP-MX</strain>
    </source>
</reference>
<evidence type="ECO:0000256" key="6">
    <source>
        <dbReference type="ARBA" id="ARBA00023136"/>
    </source>
</evidence>
<protein>
    <submittedName>
        <fullName evidence="10">MmpL efflux pump</fullName>
    </submittedName>
</protein>
<feature type="transmembrane region" description="Helical" evidence="8">
    <location>
        <begin position="848"/>
        <end position="870"/>
    </location>
</feature>
<gene>
    <name evidence="10" type="ORF">PAPYR_5514</name>
</gene>
<feature type="transmembrane region" description="Helical" evidence="8">
    <location>
        <begin position="355"/>
        <end position="381"/>
    </location>
</feature>
<feature type="transmembrane region" description="Helical" evidence="8">
    <location>
        <begin position="882"/>
        <end position="908"/>
    </location>
</feature>
<evidence type="ECO:0000313" key="11">
    <source>
        <dbReference type="Proteomes" id="UP001141327"/>
    </source>
</evidence>
<proteinExistence type="inferred from homology"/>
<comment type="caution">
    <text evidence="10">The sequence shown here is derived from an EMBL/GenBank/DDBJ whole genome shotgun (WGS) entry which is preliminary data.</text>
</comment>
<feature type="transmembrane region" description="Helical" evidence="8">
    <location>
        <begin position="249"/>
        <end position="271"/>
    </location>
</feature>
<sequence length="989" mass="107974">MSQKSAFRFFRTRSLRKALSRQPGLQAMRAKGCDFFGGIFSCVVRGKWIVFCVWTLLFGFSLWLGPKLLSSTVLDFAAPKGTLGDLAHAAMSRNFLEREMQDSAVIFFYSLDNKTSIEDPSYHLDEIEQYINTTMRAFVPSVPASDHRPPIDDLLGYWLLDARIQDQIHDSLFSPAGTGTLLAIEFVRAHPSITEAVAAAMATTNDALALYNVTDKVGAGMTGHPVFIREISQGTAVVLALTLRSVRMLVIPILSVAISIFVSFMCLLPIAKWVWQMASFAPSIMMSCAVAMSFDYSLFILSRFREEVLQSHRSVRDAVRVTVSQAGRIILLSNITLTISFLGLCFFPLDIIATMGFGSAIALIITMLVNMTLVPALLVTFPRFFADFTYFGLGCCCMPCVKRRCLRTPCCDCCTNPSGFKTKLIAPPPSESPASPYLAEPIPTDPMAAPTPTSPAQETQAAAHQALMEEAEKRQAKSFWYRSGHLSTGCGCAWTIIFVALAICVPLGMELLKMRATLDTTEVLPRDSAGMAVFRRMCNDFAPAINCASSPFSLATPLMPTQSFSAANRPCGPYTLLLESAGGDAILSDAFFDMAHKLVPFLTGDDPAGQGRLLCSNCMMGITNAAAMEVPLELAQACLDPTAEAYESDLCFAYRYLYKRFANPTGTAAYFELQPIVSPFGDGISDWIAKVRTAMDNFTAVYPNLPDTNPNAIPFKMYLYATGVEMADAVSVVYQLFPYMISATVCVIIVLVAVVFRSLMVPLRLVLSLAVTLVVVFGSAVFVFQEGRQWVKYVWPAVGLYQAMIWVVPIMGFSIVVGLGLDYDIFLFSRVYEYRKRGYGDRAALTKAIYKTGSIITAAGCIMALAFSGLMLSQEMVLNQFGFILCWSVILDTFFVRTLVVPAIVGLVGRLPGRWNWWPGRVPQGTRGELDQTDEFDAGVATAGGSGDKNPLGGESGPAGVNNSDDAQHHPSPAIDERTPLIPSGDLPV</sequence>
<evidence type="ECO:0000256" key="8">
    <source>
        <dbReference type="SAM" id="Phobius"/>
    </source>
</evidence>
<feature type="transmembrane region" description="Helical" evidence="8">
    <location>
        <begin position="804"/>
        <end position="827"/>
    </location>
</feature>
<dbReference type="EMBL" id="JAPMOS010000026">
    <property type="protein sequence ID" value="KAJ4458746.1"/>
    <property type="molecule type" value="Genomic_DNA"/>
</dbReference>
<dbReference type="Pfam" id="PF03176">
    <property type="entry name" value="MMPL"/>
    <property type="match status" value="2"/>
</dbReference>
<keyword evidence="5 8" id="KW-1133">Transmembrane helix</keyword>
<keyword evidence="11" id="KW-1185">Reference proteome</keyword>
<keyword evidence="4 8" id="KW-0812">Transmembrane</keyword>
<feature type="transmembrane region" description="Helical" evidence="8">
    <location>
        <begin position="486"/>
        <end position="509"/>
    </location>
</feature>
<feature type="transmembrane region" description="Helical" evidence="8">
    <location>
        <begin position="329"/>
        <end position="349"/>
    </location>
</feature>
<feature type="transmembrane region" description="Helical" evidence="8">
    <location>
        <begin position="763"/>
        <end position="784"/>
    </location>
</feature>
<evidence type="ECO:0000256" key="5">
    <source>
        <dbReference type="ARBA" id="ARBA00022989"/>
    </source>
</evidence>
<accession>A0ABQ8ULD4</accession>
<comment type="similarity">
    <text evidence="2">Belongs to the resistance-nodulation-cell division (RND) (TC 2.A.6) family. MmpL subfamily.</text>
</comment>
<evidence type="ECO:0000256" key="7">
    <source>
        <dbReference type="SAM" id="MobiDB-lite"/>
    </source>
</evidence>
<dbReference type="InterPro" id="IPR000731">
    <property type="entry name" value="SSD"/>
</dbReference>
<name>A0ABQ8ULD4_9EUKA</name>
<dbReference type="PROSITE" id="PS50156">
    <property type="entry name" value="SSD"/>
    <property type="match status" value="1"/>
</dbReference>
<dbReference type="Gene3D" id="1.20.1640.10">
    <property type="entry name" value="Multidrug efflux transporter AcrB transmembrane domain"/>
    <property type="match status" value="2"/>
</dbReference>
<evidence type="ECO:0000259" key="9">
    <source>
        <dbReference type="PROSITE" id="PS50156"/>
    </source>
</evidence>
<dbReference type="PANTHER" id="PTHR33406">
    <property type="entry name" value="MEMBRANE PROTEIN MJ1562-RELATED"/>
    <property type="match status" value="1"/>
</dbReference>
<dbReference type="SUPFAM" id="SSF82866">
    <property type="entry name" value="Multidrug efflux transporter AcrB transmembrane domain"/>
    <property type="match status" value="2"/>
</dbReference>
<keyword evidence="3" id="KW-1003">Cell membrane</keyword>
<evidence type="ECO:0000256" key="2">
    <source>
        <dbReference type="ARBA" id="ARBA00010157"/>
    </source>
</evidence>
<evidence type="ECO:0000256" key="4">
    <source>
        <dbReference type="ARBA" id="ARBA00022692"/>
    </source>
</evidence>
<evidence type="ECO:0000313" key="10">
    <source>
        <dbReference type="EMBL" id="KAJ4458746.1"/>
    </source>
</evidence>
<dbReference type="InterPro" id="IPR050545">
    <property type="entry name" value="Mycobact_MmpL"/>
</dbReference>
<organism evidence="10 11">
    <name type="scientific">Paratrimastix pyriformis</name>
    <dbReference type="NCBI Taxonomy" id="342808"/>
    <lineage>
        <taxon>Eukaryota</taxon>
        <taxon>Metamonada</taxon>
        <taxon>Preaxostyla</taxon>
        <taxon>Paratrimastigidae</taxon>
        <taxon>Paratrimastix</taxon>
    </lineage>
</organism>
<keyword evidence="6 8" id="KW-0472">Membrane</keyword>
<feature type="transmembrane region" description="Helical" evidence="8">
    <location>
        <begin position="736"/>
        <end position="756"/>
    </location>
</feature>
<dbReference type="InterPro" id="IPR004869">
    <property type="entry name" value="MMPL_dom"/>
</dbReference>
<feature type="region of interest" description="Disordered" evidence="7">
    <location>
        <begin position="938"/>
        <end position="989"/>
    </location>
</feature>
<feature type="domain" description="SSD" evidence="9">
    <location>
        <begin position="249"/>
        <end position="380"/>
    </location>
</feature>
<comment type="subcellular location">
    <subcellularLocation>
        <location evidence="1">Cell membrane</location>
        <topology evidence="1">Multi-pass membrane protein</topology>
    </subcellularLocation>
</comment>
<evidence type="ECO:0000256" key="3">
    <source>
        <dbReference type="ARBA" id="ARBA00022475"/>
    </source>
</evidence>